<dbReference type="EMBL" id="JASGCB010000001">
    <property type="protein sequence ID" value="MDI9258772.1"/>
    <property type="molecule type" value="Genomic_DNA"/>
</dbReference>
<sequence length="145" mass="17216">MLGRLSTSEFEHYIHELHEKLRIPASRDGIFRELDVYFGPSRPQNSEGAFAFTDEFGYHYAFSEKGKVRIHKVSDDIFDASYWILSDQVFKMALEYAKYHQIPGRDFRRVLFEKELELFKSLGPNYVKRAEIAIDEILKREPYRD</sequence>
<name>A0ABT6XUT7_ALISE</name>
<reference evidence="2 3" key="1">
    <citation type="submission" date="2023-04" db="EMBL/GenBank/DDBJ databases">
        <title>A. sendaiensis sub sp. chiapanensis a novel subspecie with specific adaptation in bacterial cell wall isolated from an active volcano.</title>
        <authorList>
            <person name="Alvarez Gutierrez P.E."/>
            <person name="Ortiz Cortes L.Y."/>
        </authorList>
    </citation>
    <scope>NUCLEOTIDE SEQUENCE [LARGE SCALE GENOMIC DNA]</scope>
    <source>
        <strain evidence="2 3">PA2</strain>
    </source>
</reference>
<proteinExistence type="predicted"/>
<dbReference type="Pfam" id="PF15599">
    <property type="entry name" value="Imm63"/>
    <property type="match status" value="1"/>
</dbReference>
<organism evidence="2 3">
    <name type="scientific">Alicyclobacillus sendaiensis PA2</name>
    <dbReference type="NCBI Taxonomy" id="3029425"/>
    <lineage>
        <taxon>Bacteria</taxon>
        <taxon>Bacillati</taxon>
        <taxon>Bacillota</taxon>
        <taxon>Bacilli</taxon>
        <taxon>Bacillales</taxon>
        <taxon>Alicyclobacillaceae</taxon>
        <taxon>Alicyclobacillus</taxon>
    </lineage>
</organism>
<gene>
    <name evidence="2" type="ORF">QID03_01075</name>
</gene>
<evidence type="ECO:0000259" key="1">
    <source>
        <dbReference type="Pfam" id="PF15599"/>
    </source>
</evidence>
<comment type="caution">
    <text evidence="2">The sequence shown here is derived from an EMBL/GenBank/DDBJ whole genome shotgun (WGS) entry which is preliminary data.</text>
</comment>
<dbReference type="RefSeq" id="WP_283202412.1">
    <property type="nucleotide sequence ID" value="NZ_JASGCB010000001.1"/>
</dbReference>
<evidence type="ECO:0000313" key="2">
    <source>
        <dbReference type="EMBL" id="MDI9258772.1"/>
    </source>
</evidence>
<feature type="domain" description="Immunity protein 63" evidence="1">
    <location>
        <begin position="57"/>
        <end position="136"/>
    </location>
</feature>
<protein>
    <submittedName>
        <fullName evidence="2">Imm63 family immunity protein</fullName>
    </submittedName>
</protein>
<dbReference type="Proteomes" id="UP001529245">
    <property type="component" value="Unassembled WGS sequence"/>
</dbReference>
<keyword evidence="3" id="KW-1185">Reference proteome</keyword>
<dbReference type="InterPro" id="IPR028952">
    <property type="entry name" value="Imm63"/>
</dbReference>
<evidence type="ECO:0000313" key="3">
    <source>
        <dbReference type="Proteomes" id="UP001529245"/>
    </source>
</evidence>
<accession>A0ABT6XUT7</accession>